<feature type="domain" description="Glycosyl hydrolase family 4 C-terminal" evidence="10">
    <location>
        <begin position="193"/>
        <end position="416"/>
    </location>
</feature>
<dbReference type="Proteomes" id="UP000196084">
    <property type="component" value="Unassembled WGS sequence"/>
</dbReference>
<keyword evidence="4" id="KW-0479">Metal-binding</keyword>
<dbReference type="InterPro" id="IPR053715">
    <property type="entry name" value="GH4_Enzyme_sf"/>
</dbReference>
<dbReference type="SUPFAM" id="SSF56327">
    <property type="entry name" value="LDH C-terminal domain-like"/>
    <property type="match status" value="1"/>
</dbReference>
<dbReference type="OrthoDB" id="196421at2157"/>
<dbReference type="NCBIfam" id="NF011657">
    <property type="entry name" value="PRK15076.1"/>
    <property type="match status" value="1"/>
</dbReference>
<dbReference type="PANTHER" id="PTHR32092:SF6">
    <property type="entry name" value="ALPHA-GALACTOSIDASE"/>
    <property type="match status" value="1"/>
</dbReference>
<protein>
    <submittedName>
        <fullName evidence="11">Alpha-glucosidase/alpha-galactosidase</fullName>
    </submittedName>
</protein>
<evidence type="ECO:0000256" key="5">
    <source>
        <dbReference type="ARBA" id="ARBA00022801"/>
    </source>
</evidence>
<comment type="cofactor">
    <cofactor evidence="2">
        <name>Mn(2+)</name>
        <dbReference type="ChEBI" id="CHEBI:29035"/>
    </cofactor>
</comment>
<dbReference type="PRINTS" id="PR00732">
    <property type="entry name" value="GLHYDRLASE4"/>
</dbReference>
<dbReference type="InterPro" id="IPR001088">
    <property type="entry name" value="Glyco_hydro_4"/>
</dbReference>
<evidence type="ECO:0000256" key="1">
    <source>
        <dbReference type="ARBA" id="ARBA00001911"/>
    </source>
</evidence>
<keyword evidence="6" id="KW-0520">NAD</keyword>
<name>A0A202E9Q0_9EURY</name>
<dbReference type="EMBL" id="MWPH01000002">
    <property type="protein sequence ID" value="OVE84710.1"/>
    <property type="molecule type" value="Genomic_DNA"/>
</dbReference>
<comment type="cofactor">
    <cofactor evidence="1">
        <name>NAD(+)</name>
        <dbReference type="ChEBI" id="CHEBI:57540"/>
    </cofactor>
</comment>
<organism evidence="11 12">
    <name type="scientific">Natronolimnobius baerhuensis</name>
    <dbReference type="NCBI Taxonomy" id="253108"/>
    <lineage>
        <taxon>Archaea</taxon>
        <taxon>Methanobacteriati</taxon>
        <taxon>Methanobacteriota</taxon>
        <taxon>Stenosarchaea group</taxon>
        <taxon>Halobacteria</taxon>
        <taxon>Halobacteriales</taxon>
        <taxon>Natrialbaceae</taxon>
        <taxon>Natronolimnobius</taxon>
    </lineage>
</organism>
<dbReference type="GO" id="GO:0004553">
    <property type="term" value="F:hydrolase activity, hydrolyzing O-glycosyl compounds"/>
    <property type="evidence" value="ECO:0007669"/>
    <property type="project" value="InterPro"/>
</dbReference>
<accession>A0A202E9Q0</accession>
<dbReference type="GO" id="GO:0016616">
    <property type="term" value="F:oxidoreductase activity, acting on the CH-OH group of donors, NAD or NADP as acceptor"/>
    <property type="evidence" value="ECO:0007669"/>
    <property type="project" value="InterPro"/>
</dbReference>
<dbReference type="AlphaFoldDB" id="A0A202E9Q0"/>
<evidence type="ECO:0000256" key="9">
    <source>
        <dbReference type="ARBA" id="ARBA00023295"/>
    </source>
</evidence>
<dbReference type="Gene3D" id="3.90.1820.10">
    <property type="entry name" value="AglA-like glucosidase"/>
    <property type="match status" value="1"/>
</dbReference>
<evidence type="ECO:0000313" key="12">
    <source>
        <dbReference type="Proteomes" id="UP000196084"/>
    </source>
</evidence>
<dbReference type="PANTHER" id="PTHR32092">
    <property type="entry name" value="6-PHOSPHO-BETA-GLUCOSIDASE-RELATED"/>
    <property type="match status" value="1"/>
</dbReference>
<evidence type="ECO:0000256" key="8">
    <source>
        <dbReference type="ARBA" id="ARBA00023277"/>
    </source>
</evidence>
<evidence type="ECO:0000256" key="6">
    <source>
        <dbReference type="ARBA" id="ARBA00023027"/>
    </source>
</evidence>
<dbReference type="SUPFAM" id="SSF51735">
    <property type="entry name" value="NAD(P)-binding Rossmann-fold domains"/>
    <property type="match status" value="1"/>
</dbReference>
<evidence type="ECO:0000313" key="11">
    <source>
        <dbReference type="EMBL" id="OVE84710.1"/>
    </source>
</evidence>
<comment type="similarity">
    <text evidence="3">Belongs to the glycosyl hydrolase 4 family.</text>
</comment>
<dbReference type="InterPro" id="IPR022616">
    <property type="entry name" value="Glyco_hydro_4_C"/>
</dbReference>
<keyword evidence="12" id="KW-1185">Reference proteome</keyword>
<dbReference type="InterPro" id="IPR015955">
    <property type="entry name" value="Lactate_DH/Glyco_Ohase_4_C"/>
</dbReference>
<keyword evidence="9" id="KW-0326">Glycosidase</keyword>
<evidence type="ECO:0000259" key="10">
    <source>
        <dbReference type="Pfam" id="PF11975"/>
    </source>
</evidence>
<keyword evidence="8" id="KW-0119">Carbohydrate metabolism</keyword>
<evidence type="ECO:0000256" key="3">
    <source>
        <dbReference type="ARBA" id="ARBA00010141"/>
    </source>
</evidence>
<dbReference type="GO" id="GO:0046872">
    <property type="term" value="F:metal ion binding"/>
    <property type="evidence" value="ECO:0007669"/>
    <property type="project" value="UniProtKB-KW"/>
</dbReference>
<sequence length="444" mass="49735">MVNVAFIGAGSLTFTQTLVRDILSFAELQETTVALMDIDAERLERIEAATNALIDEHDLPATVEATTDRREALTDADYVITTIQVGGVKPVEHEVEIPQRYGINQSVGDTLGPGGVFRAQRTIPTMLEIARDMEELCPDAPLLQHTNPMAMVCWALERETEIDVYGICHSVRGTAHDIANYVDVPVEDLEYWVAGINHMAWFLNLEYEGEDLYPDLYEAMDDDEIYAEDVVRFDVMDHFGAFITESSHHLSEYLPYFRHTQDEIDHLVERSAYDPDETEFEYSPVCWMPTGEYLEHWRARDPADAFDLDEIDLSLERSGEYAARIIHSIETDEVRRMNLNVPNDGRLITNLPDDALVEVPCLVDGTGVRPCSVGNLPPQLAALNRTNVNVQSLAVDAAVGADEDALRRAVKLDPLTSAVCTLEETDDLVDDLLEANAEYLPAFE</sequence>
<evidence type="ECO:0000256" key="7">
    <source>
        <dbReference type="ARBA" id="ARBA00023211"/>
    </source>
</evidence>
<dbReference type="CDD" id="cd05297">
    <property type="entry name" value="GH4_alpha_glucosidase_galactosidase"/>
    <property type="match status" value="1"/>
</dbReference>
<dbReference type="GO" id="GO:0005975">
    <property type="term" value="P:carbohydrate metabolic process"/>
    <property type="evidence" value="ECO:0007669"/>
    <property type="project" value="InterPro"/>
</dbReference>
<keyword evidence="7" id="KW-0464">Manganese</keyword>
<dbReference type="InterPro" id="IPR036291">
    <property type="entry name" value="NAD(P)-bd_dom_sf"/>
</dbReference>
<proteinExistence type="inferred from homology"/>
<dbReference type="Pfam" id="PF02056">
    <property type="entry name" value="Glyco_hydro_4"/>
    <property type="match status" value="1"/>
</dbReference>
<dbReference type="RefSeq" id="WP_087714687.1">
    <property type="nucleotide sequence ID" value="NZ_MWPH01000002.1"/>
</dbReference>
<keyword evidence="5" id="KW-0378">Hydrolase</keyword>
<reference evidence="11 12" key="1">
    <citation type="submission" date="2017-02" db="EMBL/GenBank/DDBJ databases">
        <title>Natronthermophilus aegyptiacus gen. nov.,sp. nov., an aerobic, extremely halophilic alkalithermophilic archaeon isolated from the athalassohaline Wadi An Natrun, Egypt.</title>
        <authorList>
            <person name="Zhao B."/>
        </authorList>
    </citation>
    <scope>NUCLEOTIDE SEQUENCE [LARGE SCALE GENOMIC DNA]</scope>
    <source>
        <strain evidence="11 12">CGMCC 1.3597</strain>
    </source>
</reference>
<comment type="caution">
    <text evidence="11">The sequence shown here is derived from an EMBL/GenBank/DDBJ whole genome shotgun (WGS) entry which is preliminary data.</text>
</comment>
<evidence type="ECO:0000256" key="4">
    <source>
        <dbReference type="ARBA" id="ARBA00022723"/>
    </source>
</evidence>
<evidence type="ECO:0000256" key="2">
    <source>
        <dbReference type="ARBA" id="ARBA00001936"/>
    </source>
</evidence>
<dbReference type="Pfam" id="PF11975">
    <property type="entry name" value="Glyco_hydro_4C"/>
    <property type="match status" value="1"/>
</dbReference>
<gene>
    <name evidence="11" type="ORF">B2G88_10010</name>
</gene>